<accession>A0ABV7ZG46</accession>
<protein>
    <submittedName>
        <fullName evidence="2">Uncharacterized protein</fullName>
    </submittedName>
</protein>
<organism evidence="2 3">
    <name type="scientific">Helicobacter baculiformis</name>
    <dbReference type="NCBI Taxonomy" id="427351"/>
    <lineage>
        <taxon>Bacteria</taxon>
        <taxon>Pseudomonadati</taxon>
        <taxon>Campylobacterota</taxon>
        <taxon>Epsilonproteobacteria</taxon>
        <taxon>Campylobacterales</taxon>
        <taxon>Helicobacteraceae</taxon>
        <taxon>Helicobacter</taxon>
    </lineage>
</organism>
<feature type="transmembrane region" description="Helical" evidence="1">
    <location>
        <begin position="71"/>
        <end position="90"/>
    </location>
</feature>
<proteinExistence type="predicted"/>
<name>A0ABV7ZG46_9HELI</name>
<evidence type="ECO:0000313" key="3">
    <source>
        <dbReference type="Proteomes" id="UP001595783"/>
    </source>
</evidence>
<dbReference type="Proteomes" id="UP001595783">
    <property type="component" value="Unassembled WGS sequence"/>
</dbReference>
<keyword evidence="1" id="KW-0472">Membrane</keyword>
<dbReference type="RefSeq" id="WP_104752123.1">
    <property type="nucleotide sequence ID" value="NZ_FZMF01000014.1"/>
</dbReference>
<gene>
    <name evidence="2" type="ORF">ACFOPX_02935</name>
</gene>
<comment type="caution">
    <text evidence="2">The sequence shown here is derived from an EMBL/GenBank/DDBJ whole genome shotgun (WGS) entry which is preliminary data.</text>
</comment>
<reference evidence="3" key="1">
    <citation type="journal article" date="2019" name="Int. J. Syst. Evol. Microbiol.">
        <title>The Global Catalogue of Microorganisms (GCM) 10K type strain sequencing project: providing services to taxonomists for standard genome sequencing and annotation.</title>
        <authorList>
            <consortium name="The Broad Institute Genomics Platform"/>
            <consortium name="The Broad Institute Genome Sequencing Center for Infectious Disease"/>
            <person name="Wu L."/>
            <person name="Ma J."/>
        </authorList>
    </citation>
    <scope>NUCLEOTIDE SEQUENCE [LARGE SCALE GENOMIC DNA]</scope>
    <source>
        <strain evidence="3">CCUG 53816</strain>
    </source>
</reference>
<keyword evidence="1" id="KW-0812">Transmembrane</keyword>
<dbReference type="EMBL" id="JBHRZO010000011">
    <property type="protein sequence ID" value="MFC3847493.1"/>
    <property type="molecule type" value="Genomic_DNA"/>
</dbReference>
<feature type="transmembrane region" description="Helical" evidence="1">
    <location>
        <begin position="12"/>
        <end position="30"/>
    </location>
</feature>
<feature type="transmembrane region" description="Helical" evidence="1">
    <location>
        <begin position="36"/>
        <end position="59"/>
    </location>
</feature>
<keyword evidence="1" id="KW-1133">Transmembrane helix</keyword>
<keyword evidence="3" id="KW-1185">Reference proteome</keyword>
<evidence type="ECO:0000313" key="2">
    <source>
        <dbReference type="EMBL" id="MFC3847493.1"/>
    </source>
</evidence>
<sequence>MKLSLKTKQYIHAILFLVWMGVGVEFMIHFDKIRHWLWWEHTLFAFGIGGLLSLVYVLFKLDLKPEQWLPWKPMLLLGALIIPIIVVVTGELGW</sequence>
<evidence type="ECO:0000256" key="1">
    <source>
        <dbReference type="SAM" id="Phobius"/>
    </source>
</evidence>